<reference evidence="1 2" key="1">
    <citation type="submission" date="2008-10" db="EMBL/GenBank/DDBJ databases">
        <title>Draft genome sequence of Parabacteroides johnsonii (DSM 18315).</title>
        <authorList>
            <person name="Sudarsanam P."/>
            <person name="Ley R."/>
            <person name="Guruge J."/>
            <person name="Turnbaugh P.J."/>
            <person name="Mahowald M."/>
            <person name="Liep D."/>
            <person name="Gordon J."/>
        </authorList>
    </citation>
    <scope>NUCLEOTIDE SEQUENCE [LARGE SCALE GENOMIC DNA]</scope>
    <source>
        <strain evidence="1 2">DSM 18315</strain>
    </source>
</reference>
<sequence length="134" mass="15557">MNGMYYLRQPIKINTIMTKIQETLAALPEEKKALFIPAFGDVDKFYTTVYLIARNEHVTELEKPDRYEDRLQVIRQIRGKVEKLVSSFGLDGSEIVADIASDYFEDYVNYKEPDIRMTNEEFLGIIQKVARGNL</sequence>
<reference evidence="1 2" key="2">
    <citation type="submission" date="2008-10" db="EMBL/GenBank/DDBJ databases">
        <authorList>
            <person name="Fulton L."/>
            <person name="Clifton S."/>
            <person name="Fulton B."/>
            <person name="Xu J."/>
            <person name="Minx P."/>
            <person name="Pepin K.H."/>
            <person name="Johnson M."/>
            <person name="Bhonagiri V."/>
            <person name="Nash W.E."/>
            <person name="Mardis E.R."/>
            <person name="Wilson R.K."/>
        </authorList>
    </citation>
    <scope>NUCLEOTIDE SEQUENCE [LARGE SCALE GENOMIC DNA]</scope>
    <source>
        <strain evidence="1 2">DSM 18315</strain>
    </source>
</reference>
<evidence type="ECO:0000313" key="1">
    <source>
        <dbReference type="EMBL" id="EEC96467.1"/>
    </source>
</evidence>
<protein>
    <submittedName>
        <fullName evidence="1">Uncharacterized protein</fullName>
    </submittedName>
</protein>
<comment type="caution">
    <text evidence="1">The sequence shown here is derived from an EMBL/GenBank/DDBJ whole genome shotgun (WGS) entry which is preliminary data.</text>
</comment>
<dbReference type="HOGENOM" id="CLU_2116148_0_0_10"/>
<dbReference type="EMBL" id="ABYH01000238">
    <property type="protein sequence ID" value="EEC96467.1"/>
    <property type="molecule type" value="Genomic_DNA"/>
</dbReference>
<proteinExistence type="predicted"/>
<dbReference type="Proteomes" id="UP000005510">
    <property type="component" value="Unassembled WGS sequence"/>
</dbReference>
<dbReference type="AlphaFoldDB" id="B7BAS3"/>
<accession>B7BAS3</accession>
<gene>
    <name evidence="1" type="ORF">PRABACTJOHN_02133</name>
</gene>
<evidence type="ECO:0000313" key="2">
    <source>
        <dbReference type="Proteomes" id="UP000005510"/>
    </source>
</evidence>
<organism evidence="1 2">
    <name type="scientific">Parabacteroides johnsonii DSM 18315</name>
    <dbReference type="NCBI Taxonomy" id="537006"/>
    <lineage>
        <taxon>Bacteria</taxon>
        <taxon>Pseudomonadati</taxon>
        <taxon>Bacteroidota</taxon>
        <taxon>Bacteroidia</taxon>
        <taxon>Bacteroidales</taxon>
        <taxon>Tannerellaceae</taxon>
        <taxon>Parabacteroides</taxon>
    </lineage>
</organism>
<name>B7BAS3_9BACT</name>